<dbReference type="Proteomes" id="UP000182248">
    <property type="component" value="Unassembled WGS sequence"/>
</dbReference>
<gene>
    <name evidence="1" type="ORF">SAMN02927921_00449</name>
</gene>
<organism evidence="1 2">
    <name type="scientific">Sinomicrobium oceani</name>
    <dbReference type="NCBI Taxonomy" id="1150368"/>
    <lineage>
        <taxon>Bacteria</taxon>
        <taxon>Pseudomonadati</taxon>
        <taxon>Bacteroidota</taxon>
        <taxon>Flavobacteriia</taxon>
        <taxon>Flavobacteriales</taxon>
        <taxon>Flavobacteriaceae</taxon>
        <taxon>Sinomicrobium</taxon>
    </lineage>
</organism>
<name>A0A1K1M7H4_9FLAO</name>
<accession>A0A1K1M7H4</accession>
<evidence type="ECO:0008006" key="3">
    <source>
        <dbReference type="Google" id="ProtNLM"/>
    </source>
</evidence>
<dbReference type="Gene3D" id="2.60.40.2340">
    <property type="match status" value="1"/>
</dbReference>
<dbReference type="RefSeq" id="WP_072315744.1">
    <property type="nucleotide sequence ID" value="NZ_FPJE01000002.1"/>
</dbReference>
<dbReference type="STRING" id="1150368.SAMN02927921_00449"/>
<dbReference type="OrthoDB" id="1198496at2"/>
<protein>
    <recommendedName>
        <fullName evidence="3">DUF5018 domain-containing protein</fullName>
    </recommendedName>
</protein>
<evidence type="ECO:0000313" key="1">
    <source>
        <dbReference type="EMBL" id="SFW19059.1"/>
    </source>
</evidence>
<dbReference type="EMBL" id="FPJE01000002">
    <property type="protein sequence ID" value="SFW19059.1"/>
    <property type="molecule type" value="Genomic_DNA"/>
</dbReference>
<dbReference type="AlphaFoldDB" id="A0A1K1M7H4"/>
<dbReference type="PROSITE" id="PS51257">
    <property type="entry name" value="PROKAR_LIPOPROTEIN"/>
    <property type="match status" value="1"/>
</dbReference>
<sequence length="327" mass="36641">MIPYLKESSVVLSIILSIVLTSSCDTEYNDVYETRYTDTIQVRTDNYLKAFSVIDQINKDTIKAALTTDSIIVYWPIWKEKPEKTAPLLRIPEKATVTPLIGDSIPFLDDTVYTVTAENGDSRVYTLKVIDLQHPPVFRLNSYSLIQGSGLALNGDYFNPGLSVSVFLEEIGGEREYELPDPVLRPNGQTIATRIPATVDTAFYRVRLEHGARRVYVAQEYDTLQVGYRNLSISGIDQNLNLQKGESFTINGADIRFLKGVSLFNLFDSSVGYQPLIIEDFTETSITVRLPEDAKPGTYDFAEFRSTVISTSGKQSYPLNGNLVIME</sequence>
<keyword evidence="2" id="KW-1185">Reference proteome</keyword>
<proteinExistence type="predicted"/>
<evidence type="ECO:0000313" key="2">
    <source>
        <dbReference type="Proteomes" id="UP000182248"/>
    </source>
</evidence>
<reference evidence="1 2" key="1">
    <citation type="submission" date="2016-11" db="EMBL/GenBank/DDBJ databases">
        <authorList>
            <person name="Jaros S."/>
            <person name="Januszkiewicz K."/>
            <person name="Wedrychowicz H."/>
        </authorList>
    </citation>
    <scope>NUCLEOTIDE SEQUENCE [LARGE SCALE GENOMIC DNA]</scope>
    <source>
        <strain evidence="1 2">CGMCC 1.12145</strain>
    </source>
</reference>